<dbReference type="Gene3D" id="1.10.30.10">
    <property type="entry name" value="High mobility group box domain"/>
    <property type="match status" value="1"/>
</dbReference>
<evidence type="ECO:0000259" key="1">
    <source>
        <dbReference type="Pfam" id="PF00505"/>
    </source>
</evidence>
<keyword evidence="3" id="KW-1185">Reference proteome</keyword>
<evidence type="ECO:0000313" key="3">
    <source>
        <dbReference type="Proteomes" id="UP000265703"/>
    </source>
</evidence>
<dbReference type="Proteomes" id="UP000265703">
    <property type="component" value="Unassembled WGS sequence"/>
</dbReference>
<evidence type="ECO:0000313" key="2">
    <source>
        <dbReference type="EMBL" id="RIA90046.1"/>
    </source>
</evidence>
<sequence>MTQENNTKQSSFEFEKTNNDIQNIQVPFPVKLNFNEIYYNHFTERFRRPKNAYYIFRRELIREFKKNNISFKTTKIIGLVSKKWINSPIEIKNDYRNCSRDIEDFKAYINKPPIYQIVKF</sequence>
<dbReference type="SUPFAM" id="SSF47095">
    <property type="entry name" value="HMG-box"/>
    <property type="match status" value="1"/>
</dbReference>
<reference evidence="2 3" key="1">
    <citation type="submission" date="2018-06" db="EMBL/GenBank/DDBJ databases">
        <title>Comparative genomics reveals the genomic features of Rhizophagus irregularis, R. cerebriforme, R. diaphanum and Gigaspora rosea, and their symbiotic lifestyle signature.</title>
        <authorList>
            <person name="Morin E."/>
            <person name="San Clemente H."/>
            <person name="Chen E.C.H."/>
            <person name="De La Providencia I."/>
            <person name="Hainaut M."/>
            <person name="Kuo A."/>
            <person name="Kohler A."/>
            <person name="Murat C."/>
            <person name="Tang N."/>
            <person name="Roy S."/>
            <person name="Loubradou J."/>
            <person name="Henrissat B."/>
            <person name="Grigoriev I.V."/>
            <person name="Corradi N."/>
            <person name="Roux C."/>
            <person name="Martin F.M."/>
        </authorList>
    </citation>
    <scope>NUCLEOTIDE SEQUENCE [LARGE SCALE GENOMIC DNA]</scope>
    <source>
        <strain evidence="2 3">DAOM 227022</strain>
    </source>
</reference>
<protein>
    <recommendedName>
        <fullName evidence="1">HMG box domain-containing protein</fullName>
    </recommendedName>
</protein>
<name>A0A397SZH3_9GLOM</name>
<dbReference type="InterPro" id="IPR036910">
    <property type="entry name" value="HMG_box_dom_sf"/>
</dbReference>
<accession>A0A397SZH3</accession>
<proteinExistence type="predicted"/>
<gene>
    <name evidence="2" type="ORF">C1645_823892</name>
</gene>
<comment type="caution">
    <text evidence="2">The sequence shown here is derived from an EMBL/GenBank/DDBJ whole genome shotgun (WGS) entry which is preliminary data.</text>
</comment>
<dbReference type="EMBL" id="QKYT01000194">
    <property type="protein sequence ID" value="RIA90046.1"/>
    <property type="molecule type" value="Genomic_DNA"/>
</dbReference>
<organism evidence="2 3">
    <name type="scientific">Glomus cerebriforme</name>
    <dbReference type="NCBI Taxonomy" id="658196"/>
    <lineage>
        <taxon>Eukaryota</taxon>
        <taxon>Fungi</taxon>
        <taxon>Fungi incertae sedis</taxon>
        <taxon>Mucoromycota</taxon>
        <taxon>Glomeromycotina</taxon>
        <taxon>Glomeromycetes</taxon>
        <taxon>Glomerales</taxon>
        <taxon>Glomeraceae</taxon>
        <taxon>Glomus</taxon>
    </lineage>
</organism>
<dbReference type="OrthoDB" id="2304335at2759"/>
<dbReference type="AlphaFoldDB" id="A0A397SZH3"/>
<dbReference type="InterPro" id="IPR009071">
    <property type="entry name" value="HMG_box_dom"/>
</dbReference>
<feature type="domain" description="HMG box" evidence="1">
    <location>
        <begin position="47"/>
        <end position="97"/>
    </location>
</feature>
<dbReference type="Pfam" id="PF00505">
    <property type="entry name" value="HMG_box"/>
    <property type="match status" value="1"/>
</dbReference>